<dbReference type="InterPro" id="IPR017853">
    <property type="entry name" value="GH"/>
</dbReference>
<feature type="binding site" evidence="10">
    <location>
        <position position="24"/>
    </location>
    <ligand>
        <name>substrate</name>
    </ligand>
</feature>
<feature type="binding site" evidence="10">
    <location>
        <position position="125"/>
    </location>
    <ligand>
        <name>substrate</name>
    </ligand>
</feature>
<dbReference type="GO" id="GO:0030245">
    <property type="term" value="P:cellulose catabolic process"/>
    <property type="evidence" value="ECO:0007669"/>
    <property type="project" value="UniProtKB-KW"/>
</dbReference>
<dbReference type="EC" id="3.2.1.21" evidence="3 11"/>
<evidence type="ECO:0000256" key="3">
    <source>
        <dbReference type="ARBA" id="ARBA00012744"/>
    </source>
</evidence>
<evidence type="ECO:0000256" key="9">
    <source>
        <dbReference type="PIRSR" id="PIRSR617736-1"/>
    </source>
</evidence>
<sequence length="449" mass="49300">MTAHEPAPQFPASFRFGASTASYQIEGGVDAGGRGPSIWDTFCAEPGRILDGSSGAQACDHYNRYPEDVALLKGLGADGYRFSIAWPRIQPLGSGRANGEGLGFYDRLLDELLEAGVEPMATLYHWDLPQALEDDGGWLNRDTADRFAEYATLCAMRFGDRIKQWIPVNEPNVVALMGYALGMHAPGKALMFDALPAAHHVLLAHGKAVQALRAVGAKQIGCANNHAPMWPENQTPEALAATQVFDDLWNNLFADPMLTGEYPTGFAEQMPAAKGGSVADDLALIGAPLDFYGVNYYNPFQVGAAPEGAEMPFEYRDIEGYPKTDFGWPVVPDGLREQLVHLRDRYPNLPPVVITESGCAYNMEPDASGVVDDQPRIDYLDSHLRAVADAMAEGVDVAGYYTWSLMDNFEWSEGYSQRFGLVHVDYDTQVRTPKRSYDWFRSVIAASRP</sequence>
<organism evidence="12 13">
    <name type="scientific">Nocardioides daedukensis</name>
    <dbReference type="NCBI Taxonomy" id="634462"/>
    <lineage>
        <taxon>Bacteria</taxon>
        <taxon>Bacillati</taxon>
        <taxon>Actinomycetota</taxon>
        <taxon>Actinomycetes</taxon>
        <taxon>Propionibacteriales</taxon>
        <taxon>Nocardioidaceae</taxon>
        <taxon>Nocardioides</taxon>
    </lineage>
</organism>
<dbReference type="EMBL" id="JACCAA010000001">
    <property type="protein sequence ID" value="NYG59622.1"/>
    <property type="molecule type" value="Genomic_DNA"/>
</dbReference>
<comment type="caution">
    <text evidence="12">The sequence shown here is derived from an EMBL/GenBank/DDBJ whole genome shotgun (WGS) entry which is preliminary data.</text>
</comment>
<keyword evidence="13" id="KW-1185">Reference proteome</keyword>
<keyword evidence="5" id="KW-0136">Cellulose degradation</keyword>
<dbReference type="Gene3D" id="3.20.20.80">
    <property type="entry name" value="Glycosidases"/>
    <property type="match status" value="1"/>
</dbReference>
<name>A0A7Y9UQT7_9ACTN</name>
<dbReference type="FunFam" id="3.20.20.80:FF:000004">
    <property type="entry name" value="Beta-glucosidase 6-phospho-beta-glucosidase"/>
    <property type="match status" value="1"/>
</dbReference>
<dbReference type="PANTHER" id="PTHR10353">
    <property type="entry name" value="GLYCOSYL HYDROLASE"/>
    <property type="match status" value="1"/>
</dbReference>
<dbReference type="GO" id="GO:0005829">
    <property type="term" value="C:cytosol"/>
    <property type="evidence" value="ECO:0007669"/>
    <property type="project" value="TreeGrafter"/>
</dbReference>
<dbReference type="PRINTS" id="PR00131">
    <property type="entry name" value="GLHYDRLASE1"/>
</dbReference>
<dbReference type="SUPFAM" id="SSF51445">
    <property type="entry name" value="(Trans)glycosidases"/>
    <property type="match status" value="1"/>
</dbReference>
<dbReference type="InterPro" id="IPR001360">
    <property type="entry name" value="Glyco_hydro_1"/>
</dbReference>
<dbReference type="RefSeq" id="WP_179502648.1">
    <property type="nucleotide sequence ID" value="NZ_JACCAA010000001.1"/>
</dbReference>
<keyword evidence="4 11" id="KW-0378">Hydrolase</keyword>
<dbReference type="PANTHER" id="PTHR10353:SF36">
    <property type="entry name" value="LP05116P"/>
    <property type="match status" value="1"/>
</dbReference>
<feature type="active site" description="Proton donor" evidence="9">
    <location>
        <position position="170"/>
    </location>
</feature>
<feature type="binding site" evidence="10">
    <location>
        <position position="403"/>
    </location>
    <ligand>
        <name>substrate</name>
    </ligand>
</feature>
<comment type="similarity">
    <text evidence="2 11">Belongs to the glycosyl hydrolase 1 family.</text>
</comment>
<evidence type="ECO:0000256" key="7">
    <source>
        <dbReference type="ARBA" id="ARBA00023295"/>
    </source>
</evidence>
<dbReference type="NCBIfam" id="TIGR03356">
    <property type="entry name" value="BGL"/>
    <property type="match status" value="1"/>
</dbReference>
<feature type="binding site" evidence="10">
    <location>
        <position position="169"/>
    </location>
    <ligand>
        <name>substrate</name>
    </ligand>
</feature>
<dbReference type="Proteomes" id="UP000540656">
    <property type="component" value="Unassembled WGS sequence"/>
</dbReference>
<dbReference type="Pfam" id="PF00232">
    <property type="entry name" value="Glyco_hydro_1"/>
    <property type="match status" value="1"/>
</dbReference>
<evidence type="ECO:0000256" key="5">
    <source>
        <dbReference type="ARBA" id="ARBA00023001"/>
    </source>
</evidence>
<accession>A0A7Y9UQT7</accession>
<evidence type="ECO:0000256" key="2">
    <source>
        <dbReference type="ARBA" id="ARBA00010838"/>
    </source>
</evidence>
<keyword evidence="6" id="KW-0119">Carbohydrate metabolism</keyword>
<dbReference type="InterPro" id="IPR033132">
    <property type="entry name" value="GH_1_N_CS"/>
</dbReference>
<dbReference type="PROSITE" id="PS00653">
    <property type="entry name" value="GLYCOSYL_HYDROL_F1_2"/>
    <property type="match status" value="1"/>
</dbReference>
<feature type="active site" description="Nucleophile" evidence="9">
    <location>
        <position position="356"/>
    </location>
</feature>
<proteinExistence type="inferred from homology"/>
<keyword evidence="7 11" id="KW-0326">Glycosidase</keyword>
<evidence type="ECO:0000256" key="6">
    <source>
        <dbReference type="ARBA" id="ARBA00023277"/>
    </source>
</evidence>
<feature type="binding site" evidence="10">
    <location>
        <begin position="410"/>
        <end position="411"/>
    </location>
    <ligand>
        <name>substrate</name>
    </ligand>
</feature>
<protein>
    <recommendedName>
        <fullName evidence="3 11">Beta-glucosidase</fullName>
        <ecNumber evidence="3 11">3.2.1.21</ecNumber>
    </recommendedName>
</protein>
<evidence type="ECO:0000256" key="1">
    <source>
        <dbReference type="ARBA" id="ARBA00000448"/>
    </source>
</evidence>
<feature type="binding site" evidence="10">
    <location>
        <position position="297"/>
    </location>
    <ligand>
        <name>substrate</name>
    </ligand>
</feature>
<dbReference type="GO" id="GO:0008422">
    <property type="term" value="F:beta-glucosidase activity"/>
    <property type="evidence" value="ECO:0007669"/>
    <property type="project" value="UniProtKB-EC"/>
</dbReference>
<dbReference type="InterPro" id="IPR017736">
    <property type="entry name" value="Glyco_hydro_1_beta-glucosidase"/>
</dbReference>
<evidence type="ECO:0000313" key="13">
    <source>
        <dbReference type="Proteomes" id="UP000540656"/>
    </source>
</evidence>
<evidence type="ECO:0000256" key="8">
    <source>
        <dbReference type="ARBA" id="ARBA00023326"/>
    </source>
</evidence>
<keyword evidence="8" id="KW-0624">Polysaccharide degradation</keyword>
<reference evidence="12 13" key="1">
    <citation type="submission" date="2020-07" db="EMBL/GenBank/DDBJ databases">
        <title>Sequencing the genomes of 1000 actinobacteria strains.</title>
        <authorList>
            <person name="Klenk H.-P."/>
        </authorList>
    </citation>
    <scope>NUCLEOTIDE SEQUENCE [LARGE SCALE GENOMIC DNA]</scope>
    <source>
        <strain evidence="12 13">DSM 23819</strain>
    </source>
</reference>
<comment type="catalytic activity">
    <reaction evidence="1 11">
        <text>Hydrolysis of terminal, non-reducing beta-D-glucosyl residues with release of beta-D-glucose.</text>
        <dbReference type="EC" id="3.2.1.21"/>
    </reaction>
</comment>
<evidence type="ECO:0000256" key="10">
    <source>
        <dbReference type="PIRSR" id="PIRSR617736-2"/>
    </source>
</evidence>
<dbReference type="AlphaFoldDB" id="A0A7Y9UQT7"/>
<evidence type="ECO:0000256" key="11">
    <source>
        <dbReference type="RuleBase" id="RU361175"/>
    </source>
</evidence>
<evidence type="ECO:0000256" key="4">
    <source>
        <dbReference type="ARBA" id="ARBA00022801"/>
    </source>
</evidence>
<evidence type="ECO:0000313" key="12">
    <source>
        <dbReference type="EMBL" id="NYG59622.1"/>
    </source>
</evidence>
<gene>
    <name evidence="12" type="ORF">BJ980_002545</name>
</gene>